<dbReference type="PANTHER" id="PTHR15921">
    <property type="entry name" value="PRE-MRNA CLEAVAGE COMPLEX II"/>
    <property type="match status" value="1"/>
</dbReference>
<feature type="region of interest" description="Disordered" evidence="3">
    <location>
        <begin position="693"/>
        <end position="717"/>
    </location>
</feature>
<dbReference type="GO" id="GO:0005737">
    <property type="term" value="C:cytoplasm"/>
    <property type="evidence" value="ECO:0007669"/>
    <property type="project" value="TreeGrafter"/>
</dbReference>
<dbReference type="Pfam" id="PF04818">
    <property type="entry name" value="CID"/>
    <property type="match status" value="1"/>
</dbReference>
<dbReference type="InterPro" id="IPR008586">
    <property type="entry name" value="DUF868_pln"/>
</dbReference>
<accession>A0A164WJM6</accession>
<dbReference type="Gramene" id="KZM91858">
    <property type="protein sequence ID" value="KZM91858"/>
    <property type="gene ID" value="DCAR_020777"/>
</dbReference>
<dbReference type="InterPro" id="IPR006569">
    <property type="entry name" value="CID_dom"/>
</dbReference>
<dbReference type="Pfam" id="PF23228">
    <property type="entry name" value="zf_PCFS4"/>
    <property type="match status" value="1"/>
</dbReference>
<dbReference type="OMA" id="NGFNIKH"/>
<name>A0A164WJM6_DAUCS</name>
<dbReference type="InterPro" id="IPR013087">
    <property type="entry name" value="Znf_C2H2_type"/>
</dbReference>
<evidence type="ECO:0008006" key="7">
    <source>
        <dbReference type="Google" id="ProtNLM"/>
    </source>
</evidence>
<dbReference type="CDD" id="cd16982">
    <property type="entry name" value="CID_Pcf11"/>
    <property type="match status" value="1"/>
</dbReference>
<feature type="region of interest" description="Disordered" evidence="3">
    <location>
        <begin position="382"/>
        <end position="555"/>
    </location>
</feature>
<proteinExistence type="predicted"/>
<organism evidence="6">
    <name type="scientific">Daucus carota subsp. sativus</name>
    <name type="common">Carrot</name>
    <dbReference type="NCBI Taxonomy" id="79200"/>
    <lineage>
        <taxon>Eukaryota</taxon>
        <taxon>Viridiplantae</taxon>
        <taxon>Streptophyta</taxon>
        <taxon>Embryophyta</taxon>
        <taxon>Tracheophyta</taxon>
        <taxon>Spermatophyta</taxon>
        <taxon>Magnoliopsida</taxon>
        <taxon>eudicotyledons</taxon>
        <taxon>Gunneridae</taxon>
        <taxon>Pentapetalae</taxon>
        <taxon>asterids</taxon>
        <taxon>campanulids</taxon>
        <taxon>Apiales</taxon>
        <taxon>Apiaceae</taxon>
        <taxon>Apioideae</taxon>
        <taxon>Scandiceae</taxon>
        <taxon>Daucinae</taxon>
        <taxon>Daucus</taxon>
        <taxon>Daucus sect. Daucus</taxon>
    </lineage>
</organism>
<evidence type="ECO:0000256" key="1">
    <source>
        <dbReference type="ARBA" id="ARBA00022664"/>
    </source>
</evidence>
<dbReference type="FunFam" id="1.25.40.90:FF:000023">
    <property type="entry name" value="polyadenylation and cleavage factor homolog 4"/>
    <property type="match status" value="1"/>
</dbReference>
<keyword evidence="2" id="KW-0863">Zinc-finger</keyword>
<dbReference type="Pfam" id="PF05910">
    <property type="entry name" value="DUF868"/>
    <property type="match status" value="1"/>
</dbReference>
<protein>
    <recommendedName>
        <fullName evidence="7">CID domain-containing protein</fullName>
    </recommendedName>
</protein>
<dbReference type="SUPFAM" id="SSF48464">
    <property type="entry name" value="ENTH/VHS domain"/>
    <property type="match status" value="1"/>
</dbReference>
<feature type="compositionally biased region" description="Low complexity" evidence="3">
    <location>
        <begin position="471"/>
        <end position="497"/>
    </location>
</feature>
<feature type="region of interest" description="Disordered" evidence="3">
    <location>
        <begin position="323"/>
        <end position="346"/>
    </location>
</feature>
<feature type="compositionally biased region" description="Polar residues" evidence="3">
    <location>
        <begin position="524"/>
        <end position="553"/>
    </location>
</feature>
<dbReference type="GO" id="GO:0008270">
    <property type="term" value="F:zinc ion binding"/>
    <property type="evidence" value="ECO:0007669"/>
    <property type="project" value="UniProtKB-KW"/>
</dbReference>
<keyword evidence="2" id="KW-0862">Zinc</keyword>
<evidence type="ECO:0000313" key="6">
    <source>
        <dbReference type="EMBL" id="KZM91858.1"/>
    </source>
</evidence>
<dbReference type="InterPro" id="IPR057242">
    <property type="entry name" value="PCFS4-like"/>
</dbReference>
<feature type="domain" description="CID" evidence="5">
    <location>
        <begin position="55"/>
        <end position="183"/>
    </location>
</feature>
<feature type="region of interest" description="Disordered" evidence="3">
    <location>
        <begin position="231"/>
        <end position="261"/>
    </location>
</feature>
<dbReference type="Gene3D" id="1.25.40.90">
    <property type="match status" value="1"/>
</dbReference>
<dbReference type="GO" id="GO:0005849">
    <property type="term" value="C:mRNA cleavage factor complex"/>
    <property type="evidence" value="ECO:0007669"/>
    <property type="project" value="TreeGrafter"/>
</dbReference>
<feature type="domain" description="C2H2-type" evidence="4">
    <location>
        <begin position="882"/>
        <end position="909"/>
    </location>
</feature>
<feature type="compositionally biased region" description="Polar residues" evidence="3">
    <location>
        <begin position="26"/>
        <end position="41"/>
    </location>
</feature>
<dbReference type="PROSITE" id="PS50157">
    <property type="entry name" value="ZINC_FINGER_C2H2_2"/>
    <property type="match status" value="1"/>
</dbReference>
<evidence type="ECO:0000259" key="5">
    <source>
        <dbReference type="PROSITE" id="PS51391"/>
    </source>
</evidence>
<feature type="compositionally biased region" description="Polar residues" evidence="3">
    <location>
        <begin position="323"/>
        <end position="338"/>
    </location>
</feature>
<dbReference type="GO" id="GO:0000993">
    <property type="term" value="F:RNA polymerase II complex binding"/>
    <property type="evidence" value="ECO:0007669"/>
    <property type="project" value="InterPro"/>
</dbReference>
<feature type="compositionally biased region" description="Basic and acidic residues" evidence="3">
    <location>
        <begin position="405"/>
        <end position="416"/>
    </location>
</feature>
<evidence type="ECO:0000256" key="3">
    <source>
        <dbReference type="SAM" id="MobiDB-lite"/>
    </source>
</evidence>
<gene>
    <name evidence="6" type="ORF">DCAR_020777</name>
</gene>
<reference evidence="6" key="1">
    <citation type="journal article" date="2016" name="Nat. Genet.">
        <title>A high-quality carrot genome assembly provides new insights into carotenoid accumulation and asterid genome evolution.</title>
        <authorList>
            <person name="Iorizzo M."/>
            <person name="Ellison S."/>
            <person name="Senalik D."/>
            <person name="Zeng P."/>
            <person name="Satapoomin P."/>
            <person name="Huang J."/>
            <person name="Bowman M."/>
            <person name="Iovene M."/>
            <person name="Sanseverino W."/>
            <person name="Cavagnaro P."/>
            <person name="Yildiz M."/>
            <person name="Macko-Podgorni A."/>
            <person name="Moranska E."/>
            <person name="Grzebelus E."/>
            <person name="Grzebelus D."/>
            <person name="Ashrafi H."/>
            <person name="Zheng Z."/>
            <person name="Cheng S."/>
            <person name="Spooner D."/>
            <person name="Van Deynze A."/>
            <person name="Simon P."/>
        </authorList>
    </citation>
    <scope>NUCLEOTIDE SEQUENCE [LARGE SCALE GENOMIC DNA]</scope>
    <source>
        <tissue evidence="6">Leaf</tissue>
    </source>
</reference>
<dbReference type="PROSITE" id="PS51391">
    <property type="entry name" value="CID"/>
    <property type="match status" value="1"/>
</dbReference>
<dbReference type="PANTHER" id="PTHR15921:SF3">
    <property type="entry name" value="PRE-MRNA CLEAVAGE COMPLEX 2 PROTEIN PCF11"/>
    <property type="match status" value="1"/>
</dbReference>
<dbReference type="PROSITE" id="PS00028">
    <property type="entry name" value="ZINC_FINGER_C2H2_1"/>
    <property type="match status" value="1"/>
</dbReference>
<comment type="caution">
    <text evidence="6">The sequence shown here is derived from an EMBL/GenBank/DDBJ whole genome shotgun (WGS) entry which is preliminary data.</text>
</comment>
<dbReference type="GO" id="GO:0031124">
    <property type="term" value="P:mRNA 3'-end processing"/>
    <property type="evidence" value="ECO:0007669"/>
    <property type="project" value="InterPro"/>
</dbReference>
<dbReference type="EMBL" id="LNRQ01000006">
    <property type="protein sequence ID" value="KZM91858.1"/>
    <property type="molecule type" value="Genomic_DNA"/>
</dbReference>
<keyword evidence="2" id="KW-0479">Metal-binding</keyword>
<evidence type="ECO:0000256" key="2">
    <source>
        <dbReference type="PROSITE-ProRule" id="PRU00042"/>
    </source>
</evidence>
<keyword evidence="1" id="KW-0507">mRNA processing</keyword>
<feature type="region of interest" description="Disordered" evidence="3">
    <location>
        <begin position="1"/>
        <end position="51"/>
    </location>
</feature>
<sequence>MENSRRSFDRSREIGLKRPRLEEQVVSRNSNGRGFAQSQPESRVRDVEGSGNDTSIQELASQYRTALAELTFNSKPIITNLTIIAGESLHAAKAIASIICSNILEVPTEQKLPSLYLLDSIVKNIGRDYIKYFAPRLPEVFCKAYRQVDPAVHPGMRHLFGTWRNVFPPQFLQLIEKELGFPPAVSSSASGTAKPGSQALRPAQSIHVNPKYLEARQNQQSSKVRGTITDINGSHGNSPDEMEKPHRGTSVNAARQRADPRLKMHNIQHPPKDAGTGSFQQNSLEFGAYDINSELARHSASGIKKTSDRATEQVLDRAWYGSGSSIADTTSSRMNSSDVKGGRTSYLTSESANRDLNLQNAQNLVSGRSSIGIDSWKNSEEEEYTWDDVNSRPTSYGVNRKSKRDPRLMDESERLDAQSTISKPQTLHGIGSSVDKEASSATLLSEQRNQIAFGTRAPSTGQRGALGLGYPGSSQPSSGYSAGYPASLSGLSTSSNSMARTSFPVPGSSGSVVQQRYTGEAASPSGQSPLHQHPSSPYISKHQSSEEPLQTQAPPHADVELHRRFPQNSPIPAKTITQNIHRGSTQNLQSPNLQGSSYISSTQQRHHIPVVQKPLSDPIKYDPSAPSNKALAPQVSTVENPLMVKSSSVPPSHLAPQIPGQLSASHLLTAVMNSGILGKNSVIGDIPKTSSQNAIALSSQTSSRPPQPSGVSPTKSEVKVALATNAVPLSHESTFITSTQREKERPPLPHGPPPSSTVSSALEQTATNPMSNLLNTLMAKGLISASKTESTAPPQIIADPCNQIPGIVTTMVSSTLTVSSAIPPSSTCDKLSESKPTTKNPVSLDASSFNDFKNHIGFEFKPEVIRVCHPSVIDELLHDLPHQCSICGLQVKLKESLDRHMEWHTLKKAESGCRRWYISSLEWIQEKVSADEDVKGVSDDELENDGLLMVPADENQCVCVLCGELFEDIYNKNMDQWMFKEAVYLTLSAQTVVTSLTGEKGPIVHAKGPIVHANCISESSLRDLDLANDVKVMKNLTRCYSEHAIKVSDSYCSGQSRQAILSPKMNKTSSTKDTVTCTYKVQCPGQIQIFVAVTWFRVKDQGFTISIIDDPSSPFKFNAKHLQFGTSRGNKFFGSSDTNIEIMWDLSSARYDTGPDPVSGFYVAVLLNSELILLLGDKEDLEVNKIIYKISFKPKFRLFSRSERLSGSSAYSTKARFFDKGRSHDIVIRCIAEDRMQRELVLSVFIDERNVIEIKRLHWNFRGNETVYIDGCLVDMMWDVHDWLFNPKSGDAHFMFRPRAGLDCRLWLAEDKLERNEQENCGVSWLICAAKNPD</sequence>
<feature type="region of interest" description="Disordered" evidence="3">
    <location>
        <begin position="731"/>
        <end position="761"/>
    </location>
</feature>
<dbReference type="GO" id="GO:0006369">
    <property type="term" value="P:termination of RNA polymerase II transcription"/>
    <property type="evidence" value="ECO:0007669"/>
    <property type="project" value="InterPro"/>
</dbReference>
<dbReference type="SMART" id="SM00582">
    <property type="entry name" value="RPR"/>
    <property type="match status" value="1"/>
</dbReference>
<dbReference type="InterPro" id="IPR047415">
    <property type="entry name" value="Pcf11_CID"/>
</dbReference>
<dbReference type="InterPro" id="IPR008942">
    <property type="entry name" value="ENTH_VHS"/>
</dbReference>
<feature type="compositionally biased region" description="Low complexity" evidence="3">
    <location>
        <begin position="504"/>
        <end position="515"/>
    </location>
</feature>
<evidence type="ECO:0000259" key="4">
    <source>
        <dbReference type="PROSITE" id="PS50157"/>
    </source>
</evidence>
<feature type="compositionally biased region" description="Polar residues" evidence="3">
    <location>
        <begin position="439"/>
        <end position="462"/>
    </location>
</feature>
<dbReference type="STRING" id="79200.A0A164WJM6"/>
<feature type="compositionally biased region" description="Basic and acidic residues" evidence="3">
    <location>
        <begin position="1"/>
        <end position="25"/>
    </location>
</feature>
<dbReference type="InterPro" id="IPR045154">
    <property type="entry name" value="PCF11-like"/>
</dbReference>
<dbReference type="GO" id="GO:0003729">
    <property type="term" value="F:mRNA binding"/>
    <property type="evidence" value="ECO:0007669"/>
    <property type="project" value="InterPro"/>
</dbReference>